<evidence type="ECO:0000256" key="1">
    <source>
        <dbReference type="SAM" id="MobiDB-lite"/>
    </source>
</evidence>
<feature type="transmembrane region" description="Helical" evidence="2">
    <location>
        <begin position="134"/>
        <end position="160"/>
    </location>
</feature>
<evidence type="ECO:0000313" key="3">
    <source>
        <dbReference type="EMBL" id="TDC86007.1"/>
    </source>
</evidence>
<name>A0A4R4U3Z8_9ACTN</name>
<keyword evidence="4" id="KW-1185">Reference proteome</keyword>
<keyword evidence="2" id="KW-0472">Membrane</keyword>
<gene>
    <name evidence="3" type="ORF">E1292_48420</name>
</gene>
<reference evidence="3 4" key="1">
    <citation type="submission" date="2019-03" db="EMBL/GenBank/DDBJ databases">
        <title>Draft genome sequences of novel Actinobacteria.</title>
        <authorList>
            <person name="Sahin N."/>
            <person name="Ay H."/>
            <person name="Saygin H."/>
        </authorList>
    </citation>
    <scope>NUCLEOTIDE SEQUENCE [LARGE SCALE GENOMIC DNA]</scope>
    <source>
        <strain evidence="3 4">KC310</strain>
    </source>
</reference>
<feature type="region of interest" description="Disordered" evidence="1">
    <location>
        <begin position="1"/>
        <end position="27"/>
    </location>
</feature>
<keyword evidence="2" id="KW-0812">Transmembrane</keyword>
<evidence type="ECO:0000256" key="2">
    <source>
        <dbReference type="SAM" id="Phobius"/>
    </source>
</evidence>
<dbReference type="AlphaFoldDB" id="A0A4R4U3Z8"/>
<protein>
    <submittedName>
        <fullName evidence="3">ABC transporter permease</fullName>
    </submittedName>
</protein>
<sequence>MISQRRPPAEALRTRPSTPRVLRQRPRTRKHSFVGVLASERIKLRSVRSTYLLLVLGVSAVLLGYALAVMAAGMYDNAPTQQRLSARIADLEEVVVIVPQLCMGILGTLAITSEYATGLIRASLTIVPRRWPILAAKSTVVGALGLITGATAVFGTYAVTRLVLGDRFSGAYTGAFAERLPLLITISVSVPVFALLGLGLGALLRSSAGAIAIIVGLVYVIPMIIGNVPEPWSERLGSVMIGALPREITGDTISTSVYGSLLSPAAAAAVLVAYAVLPLLAAAWLMRRRDA</sequence>
<dbReference type="Proteomes" id="UP000295258">
    <property type="component" value="Unassembled WGS sequence"/>
</dbReference>
<feature type="transmembrane region" description="Helical" evidence="2">
    <location>
        <begin position="94"/>
        <end position="113"/>
    </location>
</feature>
<evidence type="ECO:0000313" key="4">
    <source>
        <dbReference type="Proteomes" id="UP000295258"/>
    </source>
</evidence>
<keyword evidence="2" id="KW-1133">Transmembrane helix</keyword>
<comment type="caution">
    <text evidence="3">The sequence shown here is derived from an EMBL/GenBank/DDBJ whole genome shotgun (WGS) entry which is preliminary data.</text>
</comment>
<dbReference type="EMBL" id="SMKO01000305">
    <property type="protein sequence ID" value="TDC86007.1"/>
    <property type="molecule type" value="Genomic_DNA"/>
</dbReference>
<feature type="transmembrane region" description="Helical" evidence="2">
    <location>
        <begin position="180"/>
        <end position="203"/>
    </location>
</feature>
<accession>A0A4R4U3Z8</accession>
<feature type="transmembrane region" description="Helical" evidence="2">
    <location>
        <begin position="210"/>
        <end position="228"/>
    </location>
</feature>
<feature type="transmembrane region" description="Helical" evidence="2">
    <location>
        <begin position="265"/>
        <end position="286"/>
    </location>
</feature>
<proteinExistence type="predicted"/>
<organism evidence="3 4">
    <name type="scientific">Nonomuraea deserti</name>
    <dbReference type="NCBI Taxonomy" id="1848322"/>
    <lineage>
        <taxon>Bacteria</taxon>
        <taxon>Bacillati</taxon>
        <taxon>Actinomycetota</taxon>
        <taxon>Actinomycetes</taxon>
        <taxon>Streptosporangiales</taxon>
        <taxon>Streptosporangiaceae</taxon>
        <taxon>Nonomuraea</taxon>
    </lineage>
</organism>
<feature type="transmembrane region" description="Helical" evidence="2">
    <location>
        <begin position="51"/>
        <end position="74"/>
    </location>
</feature>